<dbReference type="RefSeq" id="WP_016556241.1">
    <property type="nucleotide sequence ID" value="NZ_KZ857269.1"/>
</dbReference>
<accession>A0A370KFG1</accession>
<dbReference type="AlphaFoldDB" id="A0A370KFG1"/>
<protein>
    <submittedName>
        <fullName evidence="1">Uncharacterized protein</fullName>
    </submittedName>
</protein>
<gene>
    <name evidence="1" type="ORF">B5K06_31410</name>
</gene>
<reference evidence="1 2" key="1">
    <citation type="submission" date="2017-03" db="EMBL/GenBank/DDBJ databases">
        <title>Genome analysis of Rhizobial strains effectives or ineffectives for nitrogen fixation isolated from bean seeds.</title>
        <authorList>
            <person name="Peralta H."/>
            <person name="Aguilar-Vera A."/>
            <person name="Mora Y."/>
            <person name="Vargas-Lagunas C."/>
            <person name="Girard L."/>
            <person name="Mora J."/>
        </authorList>
    </citation>
    <scope>NUCLEOTIDE SEQUENCE [LARGE SCALE GENOMIC DNA]</scope>
    <source>
        <strain evidence="1 2">CCGM3</strain>
    </source>
</reference>
<name>A0A370KFG1_9HYPH</name>
<comment type="caution">
    <text evidence="1">The sequence shown here is derived from an EMBL/GenBank/DDBJ whole genome shotgun (WGS) entry which is preliminary data.</text>
</comment>
<proteinExistence type="predicted"/>
<dbReference type="EMBL" id="NAAC01000045">
    <property type="protein sequence ID" value="RDJ02996.1"/>
    <property type="molecule type" value="Genomic_DNA"/>
</dbReference>
<dbReference type="Proteomes" id="UP000254939">
    <property type="component" value="Unassembled WGS sequence"/>
</dbReference>
<organism evidence="1 2">
    <name type="scientific">Rhizobium grahamii</name>
    <dbReference type="NCBI Taxonomy" id="1120045"/>
    <lineage>
        <taxon>Bacteria</taxon>
        <taxon>Pseudomonadati</taxon>
        <taxon>Pseudomonadota</taxon>
        <taxon>Alphaproteobacteria</taxon>
        <taxon>Hyphomicrobiales</taxon>
        <taxon>Rhizobiaceae</taxon>
        <taxon>Rhizobium/Agrobacterium group</taxon>
        <taxon>Rhizobium</taxon>
    </lineage>
</organism>
<dbReference type="OrthoDB" id="8473648at2"/>
<evidence type="ECO:0000313" key="1">
    <source>
        <dbReference type="EMBL" id="RDJ02996.1"/>
    </source>
</evidence>
<sequence>MEQPSGDGPLKIKWDDVERTTIDGIFIVDGKSVLVSKSAIDVWRKRPDATFNTRTPLGDFDEKIDLVLWDQENPPSKP</sequence>
<evidence type="ECO:0000313" key="2">
    <source>
        <dbReference type="Proteomes" id="UP000254939"/>
    </source>
</evidence>